<dbReference type="GO" id="GO:0043138">
    <property type="term" value="F:3'-5' DNA helicase activity"/>
    <property type="evidence" value="ECO:0007669"/>
    <property type="project" value="UniProtKB-EC"/>
</dbReference>
<dbReference type="InterPro" id="IPR027417">
    <property type="entry name" value="P-loop_NTPase"/>
</dbReference>
<evidence type="ECO:0000256" key="3">
    <source>
        <dbReference type="ARBA" id="ARBA00022806"/>
    </source>
</evidence>
<accession>A0A1I1YU71</accession>
<gene>
    <name evidence="11" type="ORF">SAMN04487819_109249</name>
</gene>
<dbReference type="EC" id="5.6.2.4" evidence="7"/>
<feature type="domain" description="UvrD-like helicase ATP-binding" evidence="10">
    <location>
        <begin position="250"/>
        <end position="519"/>
    </location>
</feature>
<dbReference type="GO" id="GO:0005524">
    <property type="term" value="F:ATP binding"/>
    <property type="evidence" value="ECO:0007669"/>
    <property type="project" value="UniProtKB-UniRule"/>
</dbReference>
<comment type="catalytic activity">
    <reaction evidence="8">
        <text>ATP + H2O = ADP + phosphate + H(+)</text>
        <dbReference type="Rhea" id="RHEA:13065"/>
        <dbReference type="ChEBI" id="CHEBI:15377"/>
        <dbReference type="ChEBI" id="CHEBI:15378"/>
        <dbReference type="ChEBI" id="CHEBI:30616"/>
        <dbReference type="ChEBI" id="CHEBI:43474"/>
        <dbReference type="ChEBI" id="CHEBI:456216"/>
        <dbReference type="EC" id="5.6.2.4"/>
    </reaction>
</comment>
<dbReference type="Pfam" id="PF13361">
    <property type="entry name" value="UvrD_C"/>
    <property type="match status" value="2"/>
</dbReference>
<keyword evidence="5" id="KW-0413">Isomerase</keyword>
<evidence type="ECO:0000313" key="11">
    <source>
        <dbReference type="EMBL" id="SFE23037.1"/>
    </source>
</evidence>
<reference evidence="12" key="1">
    <citation type="submission" date="2016-10" db="EMBL/GenBank/DDBJ databases">
        <authorList>
            <person name="Varghese N."/>
            <person name="Submissions S."/>
        </authorList>
    </citation>
    <scope>NUCLEOTIDE SEQUENCE [LARGE SCALE GENOMIC DNA]</scope>
    <source>
        <strain evidence="12">DSM 45004</strain>
    </source>
</reference>
<dbReference type="GO" id="GO:0016887">
    <property type="term" value="F:ATP hydrolysis activity"/>
    <property type="evidence" value="ECO:0007669"/>
    <property type="project" value="RHEA"/>
</dbReference>
<dbReference type="AlphaFoldDB" id="A0A1I1YU71"/>
<dbReference type="Pfam" id="PF00580">
    <property type="entry name" value="UvrD-helicase"/>
    <property type="match status" value="1"/>
</dbReference>
<dbReference type="PROSITE" id="PS51198">
    <property type="entry name" value="UVRD_HELICASE_ATP_BIND"/>
    <property type="match status" value="1"/>
</dbReference>
<dbReference type="RefSeq" id="WP_092928003.1">
    <property type="nucleotide sequence ID" value="NZ_FOMZ01000009.1"/>
</dbReference>
<name>A0A1I1YU71_9ACTN</name>
<organism evidence="11 12">
    <name type="scientific">Actinopolyspora alba</name>
    <dbReference type="NCBI Taxonomy" id="673379"/>
    <lineage>
        <taxon>Bacteria</taxon>
        <taxon>Bacillati</taxon>
        <taxon>Actinomycetota</taxon>
        <taxon>Actinomycetes</taxon>
        <taxon>Actinopolysporales</taxon>
        <taxon>Actinopolysporaceae</taxon>
        <taxon>Actinopolyspora</taxon>
        <taxon>Actinopolyspora alba group</taxon>
    </lineage>
</organism>
<feature type="binding site" evidence="9">
    <location>
        <begin position="271"/>
        <end position="278"/>
    </location>
    <ligand>
        <name>ATP</name>
        <dbReference type="ChEBI" id="CHEBI:30616"/>
    </ligand>
</feature>
<proteinExistence type="predicted"/>
<dbReference type="EMBL" id="FOMZ01000009">
    <property type="protein sequence ID" value="SFE23037.1"/>
    <property type="molecule type" value="Genomic_DNA"/>
</dbReference>
<dbReference type="PANTHER" id="PTHR11070">
    <property type="entry name" value="UVRD / RECB / PCRA DNA HELICASE FAMILY MEMBER"/>
    <property type="match status" value="1"/>
</dbReference>
<evidence type="ECO:0000256" key="8">
    <source>
        <dbReference type="ARBA" id="ARBA00048988"/>
    </source>
</evidence>
<evidence type="ECO:0000313" key="12">
    <source>
        <dbReference type="Proteomes" id="UP000198716"/>
    </source>
</evidence>
<evidence type="ECO:0000256" key="1">
    <source>
        <dbReference type="ARBA" id="ARBA00022741"/>
    </source>
</evidence>
<evidence type="ECO:0000256" key="6">
    <source>
        <dbReference type="ARBA" id="ARBA00034617"/>
    </source>
</evidence>
<keyword evidence="1 9" id="KW-0547">Nucleotide-binding</keyword>
<comment type="catalytic activity">
    <reaction evidence="6">
        <text>Couples ATP hydrolysis with the unwinding of duplex DNA by translocating in the 3'-5' direction.</text>
        <dbReference type="EC" id="5.6.2.4"/>
    </reaction>
</comment>
<dbReference type="GO" id="GO:0003677">
    <property type="term" value="F:DNA binding"/>
    <property type="evidence" value="ECO:0007669"/>
    <property type="project" value="InterPro"/>
</dbReference>
<dbReference type="InterPro" id="IPR000212">
    <property type="entry name" value="DNA_helicase_UvrD/REP"/>
</dbReference>
<keyword evidence="3 9" id="KW-0347">Helicase</keyword>
<dbReference type="PANTHER" id="PTHR11070:SF45">
    <property type="entry name" value="DNA 3'-5' HELICASE"/>
    <property type="match status" value="1"/>
</dbReference>
<evidence type="ECO:0000256" key="5">
    <source>
        <dbReference type="ARBA" id="ARBA00023235"/>
    </source>
</evidence>
<dbReference type="Proteomes" id="UP000198716">
    <property type="component" value="Unassembled WGS sequence"/>
</dbReference>
<evidence type="ECO:0000256" key="2">
    <source>
        <dbReference type="ARBA" id="ARBA00022801"/>
    </source>
</evidence>
<evidence type="ECO:0000259" key="10">
    <source>
        <dbReference type="PROSITE" id="PS51198"/>
    </source>
</evidence>
<dbReference type="SUPFAM" id="SSF52540">
    <property type="entry name" value="P-loop containing nucleoside triphosphate hydrolases"/>
    <property type="match status" value="1"/>
</dbReference>
<protein>
    <recommendedName>
        <fullName evidence="7">DNA 3'-5' helicase</fullName>
        <ecNumber evidence="7">5.6.2.4</ecNumber>
    </recommendedName>
</protein>
<sequence>MAQLAFASSFWETYDRLEKPVKAGVRKAMAKFQQLPIAELYADKGLHLEAIENARDKRVRTIRITQSYRGVVLAPDDGSEMFLLLAVDTHDEAYAWAVKRLFTVNTATRGLEVRNVVALEEITPSLEPAAAEASERLFDKHSDTVLRHLGVDDQVLRAARVITTREQLEAFSGLLPEDQFEVLEYLAEGFNADEVYRDIVAERRPAEPESTDDSLAMAITNTRGRITLVSGPDELEEILNQPFAAWRVFLHRSQRRVAYRASYNGSAQVTGGPGTGKTVVALHRTKHLLSRNPEARVLLTTFTNALATSLRDNLRRLLEDDTQLERVEITTVDSLAHRVVREHTGTAPSPIGDADERQLWRRVASRLDLAWSEQFLAQEYRHVVLAQDLRAEEEYLAAKRRGRGSQLRAAQRKQVWRGVEAFLTELEAAGNQTHLQVCAHAATVLGKEQQFDHVVVDEAQDLHPAQWRVLRATVPVGSDDLFIAGDPHQRIYDNRVSLRSLGINVTSRSSRLRLNYRSTSEILTWSAKVLDNEPVDDLGGDGSDSLTGYRSLLSGRPPLMATHSSQSEEVAALVDQVRSWIERGVLTNEIAVCTRFNVLLDKAAERLQTEGIPVVRVKNRPSAEDEGVRLATMHAMKGLEFRCVAVIGATVKALPFDRDITPYEIDAQQHCNDVFKQRCLLFVACTRAREELSVSCNGTASPFLPA</sequence>
<dbReference type="InterPro" id="IPR014016">
    <property type="entry name" value="UvrD-like_ATP-bd"/>
</dbReference>
<keyword evidence="2 9" id="KW-0378">Hydrolase</keyword>
<dbReference type="InterPro" id="IPR014017">
    <property type="entry name" value="DNA_helicase_UvrD-like_C"/>
</dbReference>
<evidence type="ECO:0000256" key="4">
    <source>
        <dbReference type="ARBA" id="ARBA00022840"/>
    </source>
</evidence>
<keyword evidence="12" id="KW-1185">Reference proteome</keyword>
<keyword evidence="4 9" id="KW-0067">ATP-binding</keyword>
<evidence type="ECO:0000256" key="9">
    <source>
        <dbReference type="PROSITE-ProRule" id="PRU00560"/>
    </source>
</evidence>
<dbReference type="Gene3D" id="3.40.50.300">
    <property type="entry name" value="P-loop containing nucleotide triphosphate hydrolases"/>
    <property type="match status" value="2"/>
</dbReference>
<evidence type="ECO:0000256" key="7">
    <source>
        <dbReference type="ARBA" id="ARBA00034808"/>
    </source>
</evidence>
<dbReference type="GO" id="GO:0000725">
    <property type="term" value="P:recombinational repair"/>
    <property type="evidence" value="ECO:0007669"/>
    <property type="project" value="TreeGrafter"/>
</dbReference>